<dbReference type="SUPFAM" id="SSF57845">
    <property type="entry name" value="B-box zinc-binding domain"/>
    <property type="match status" value="1"/>
</dbReference>
<keyword evidence="2" id="KW-0862">Zinc</keyword>
<dbReference type="GO" id="GO:0006513">
    <property type="term" value="P:protein monoubiquitination"/>
    <property type="evidence" value="ECO:0007669"/>
    <property type="project" value="TreeGrafter"/>
</dbReference>
<comment type="caution">
    <text evidence="4">The sequence shown here is derived from an EMBL/GenBank/DDBJ whole genome shotgun (WGS) entry which is preliminary data.</text>
</comment>
<feature type="domain" description="B box-type" evidence="3">
    <location>
        <begin position="166"/>
        <end position="207"/>
    </location>
</feature>
<dbReference type="PANTHER" id="PTHR25462:SF229">
    <property type="entry name" value="TRANSCRIPTION INTERMEDIARY FACTOR 1-BETA"/>
    <property type="match status" value="1"/>
</dbReference>
<sequence length="254" mass="28969">MIQLKRFMGRGYNDSRRERVPLVLQCNHSSCENCILTCIKMSKPITCSVCQEVSSLPSSFKEGDIRSLFPVNMHLLGLWSKRTKDYFEGGDSQVAFPKKVKKEMMIPKKNFQSCHECTGPADCFCETCITPYCHLCFKKVHSAARILKDHKSIALIQEPGVATIRTNNYMCSVHHDKKLELFCNQCYVSICSSCLVSEHNGHNLKSIADKNKEFHDEIIASFARVTDVMNNMVSSRKAQYYFENTATKKNLLDL</sequence>
<organism evidence="4 5">
    <name type="scientific">Apolygus lucorum</name>
    <name type="common">Small green plant bug</name>
    <name type="synonym">Lygocoris lucorum</name>
    <dbReference type="NCBI Taxonomy" id="248454"/>
    <lineage>
        <taxon>Eukaryota</taxon>
        <taxon>Metazoa</taxon>
        <taxon>Ecdysozoa</taxon>
        <taxon>Arthropoda</taxon>
        <taxon>Hexapoda</taxon>
        <taxon>Insecta</taxon>
        <taxon>Pterygota</taxon>
        <taxon>Neoptera</taxon>
        <taxon>Paraneoptera</taxon>
        <taxon>Hemiptera</taxon>
        <taxon>Heteroptera</taxon>
        <taxon>Panheteroptera</taxon>
        <taxon>Cimicomorpha</taxon>
        <taxon>Miridae</taxon>
        <taxon>Mirini</taxon>
        <taxon>Apolygus</taxon>
    </lineage>
</organism>
<dbReference type="PANTHER" id="PTHR25462">
    <property type="entry name" value="BONUS, ISOFORM C-RELATED"/>
    <property type="match status" value="1"/>
</dbReference>
<keyword evidence="2" id="KW-0863">Zinc-finger</keyword>
<gene>
    <name evidence="4" type="ORF">GE061_010747</name>
</gene>
<keyword evidence="1" id="KW-0479">Metal-binding</keyword>
<dbReference type="EMBL" id="WIXP02000003">
    <property type="protein sequence ID" value="KAF6213033.1"/>
    <property type="molecule type" value="Genomic_DNA"/>
</dbReference>
<dbReference type="GO" id="GO:0045892">
    <property type="term" value="P:negative regulation of DNA-templated transcription"/>
    <property type="evidence" value="ECO:0007669"/>
    <property type="project" value="TreeGrafter"/>
</dbReference>
<dbReference type="InterPro" id="IPR013083">
    <property type="entry name" value="Znf_RING/FYVE/PHD"/>
</dbReference>
<dbReference type="PROSITE" id="PS50119">
    <property type="entry name" value="ZF_BBOX"/>
    <property type="match status" value="1"/>
</dbReference>
<dbReference type="GO" id="GO:0090575">
    <property type="term" value="C:RNA polymerase II transcription regulator complex"/>
    <property type="evidence" value="ECO:0007669"/>
    <property type="project" value="TreeGrafter"/>
</dbReference>
<evidence type="ECO:0000259" key="3">
    <source>
        <dbReference type="PROSITE" id="PS50119"/>
    </source>
</evidence>
<proteinExistence type="predicted"/>
<dbReference type="OrthoDB" id="6579649at2759"/>
<dbReference type="GO" id="GO:0008270">
    <property type="term" value="F:zinc ion binding"/>
    <property type="evidence" value="ECO:0007669"/>
    <property type="project" value="UniProtKB-KW"/>
</dbReference>
<dbReference type="InterPro" id="IPR000315">
    <property type="entry name" value="Znf_B-box"/>
</dbReference>
<dbReference type="Proteomes" id="UP000466442">
    <property type="component" value="Unassembled WGS sequence"/>
</dbReference>
<keyword evidence="5" id="KW-1185">Reference proteome</keyword>
<dbReference type="GO" id="GO:0045087">
    <property type="term" value="P:innate immune response"/>
    <property type="evidence" value="ECO:0007669"/>
    <property type="project" value="TreeGrafter"/>
</dbReference>
<dbReference type="Gene3D" id="3.30.160.60">
    <property type="entry name" value="Classic Zinc Finger"/>
    <property type="match status" value="1"/>
</dbReference>
<dbReference type="GO" id="GO:0016925">
    <property type="term" value="P:protein sumoylation"/>
    <property type="evidence" value="ECO:0007669"/>
    <property type="project" value="TreeGrafter"/>
</dbReference>
<dbReference type="AlphaFoldDB" id="A0A8S9XVT6"/>
<dbReference type="SUPFAM" id="SSF57850">
    <property type="entry name" value="RING/U-box"/>
    <property type="match status" value="1"/>
</dbReference>
<evidence type="ECO:0000256" key="2">
    <source>
        <dbReference type="PROSITE-ProRule" id="PRU00024"/>
    </source>
</evidence>
<protein>
    <recommendedName>
        <fullName evidence="3">B box-type domain-containing protein</fullName>
    </recommendedName>
</protein>
<dbReference type="GO" id="GO:0061630">
    <property type="term" value="F:ubiquitin protein ligase activity"/>
    <property type="evidence" value="ECO:0007669"/>
    <property type="project" value="TreeGrafter"/>
</dbReference>
<evidence type="ECO:0000313" key="4">
    <source>
        <dbReference type="EMBL" id="KAF6213033.1"/>
    </source>
</evidence>
<dbReference type="SMART" id="SM00336">
    <property type="entry name" value="BBOX"/>
    <property type="match status" value="2"/>
</dbReference>
<evidence type="ECO:0000313" key="5">
    <source>
        <dbReference type="Proteomes" id="UP000466442"/>
    </source>
</evidence>
<reference evidence="4" key="1">
    <citation type="journal article" date="2021" name="Mol. Ecol. Resour.">
        <title>Apolygus lucorum genome provides insights into omnivorousness and mesophyll feeding.</title>
        <authorList>
            <person name="Liu Y."/>
            <person name="Liu H."/>
            <person name="Wang H."/>
            <person name="Huang T."/>
            <person name="Liu B."/>
            <person name="Yang B."/>
            <person name="Yin L."/>
            <person name="Li B."/>
            <person name="Zhang Y."/>
            <person name="Zhang S."/>
            <person name="Jiang F."/>
            <person name="Zhang X."/>
            <person name="Ren Y."/>
            <person name="Wang B."/>
            <person name="Wang S."/>
            <person name="Lu Y."/>
            <person name="Wu K."/>
            <person name="Fan W."/>
            <person name="Wang G."/>
        </authorList>
    </citation>
    <scope>NUCLEOTIDE SEQUENCE</scope>
    <source>
        <strain evidence="4">12Hb</strain>
    </source>
</reference>
<dbReference type="CDD" id="cd19757">
    <property type="entry name" value="Bbox1"/>
    <property type="match status" value="1"/>
</dbReference>
<accession>A0A8S9XVT6</accession>
<dbReference type="Gene3D" id="3.30.40.10">
    <property type="entry name" value="Zinc/RING finger domain, C3HC4 (zinc finger)"/>
    <property type="match status" value="1"/>
</dbReference>
<evidence type="ECO:0000256" key="1">
    <source>
        <dbReference type="ARBA" id="ARBA00022723"/>
    </source>
</evidence>
<dbReference type="Pfam" id="PF00643">
    <property type="entry name" value="zf-B_box"/>
    <property type="match status" value="1"/>
</dbReference>
<dbReference type="InterPro" id="IPR047153">
    <property type="entry name" value="TRIM45/56/19-like"/>
</dbReference>
<name>A0A8S9XVT6_APOLU</name>